<name>A0A5J4ZQ42_9ASTE</name>
<dbReference type="AlphaFoldDB" id="A0A5J4ZQ42"/>
<dbReference type="InterPro" id="IPR002110">
    <property type="entry name" value="Ankyrin_rpt"/>
</dbReference>
<dbReference type="SMART" id="SM00248">
    <property type="entry name" value="ANK"/>
    <property type="match status" value="5"/>
</dbReference>
<dbReference type="EMBL" id="CM018049">
    <property type="protein sequence ID" value="KAA8520099.1"/>
    <property type="molecule type" value="Genomic_DNA"/>
</dbReference>
<dbReference type="OrthoDB" id="8063676at2759"/>
<dbReference type="Gene3D" id="1.25.40.20">
    <property type="entry name" value="Ankyrin repeat-containing domain"/>
    <property type="match status" value="2"/>
</dbReference>
<reference evidence="2 3" key="1">
    <citation type="submission" date="2019-09" db="EMBL/GenBank/DDBJ databases">
        <title>A chromosome-level genome assembly of the Chinese tupelo Nyssa sinensis.</title>
        <authorList>
            <person name="Yang X."/>
            <person name="Kang M."/>
            <person name="Yang Y."/>
            <person name="Xiong H."/>
            <person name="Wang M."/>
            <person name="Zhang Z."/>
            <person name="Wang Z."/>
            <person name="Wu H."/>
            <person name="Ma T."/>
            <person name="Liu J."/>
            <person name="Xi Z."/>
        </authorList>
    </citation>
    <scope>NUCLEOTIDE SEQUENCE [LARGE SCALE GENOMIC DNA]</scope>
    <source>
        <strain evidence="2">J267</strain>
        <tissue evidence="2">Leaf</tissue>
    </source>
</reference>
<dbReference type="PANTHER" id="PTHR24177:SF365">
    <property type="entry name" value="ANKYRIN REPEAT-CONTAINING PROTEIN NPR4-LIKE ISOFORM X1"/>
    <property type="match status" value="1"/>
</dbReference>
<dbReference type="InterPro" id="IPR036770">
    <property type="entry name" value="Ankyrin_rpt-contain_sf"/>
</dbReference>
<organism evidence="2 3">
    <name type="scientific">Nyssa sinensis</name>
    <dbReference type="NCBI Taxonomy" id="561372"/>
    <lineage>
        <taxon>Eukaryota</taxon>
        <taxon>Viridiplantae</taxon>
        <taxon>Streptophyta</taxon>
        <taxon>Embryophyta</taxon>
        <taxon>Tracheophyta</taxon>
        <taxon>Spermatophyta</taxon>
        <taxon>Magnoliopsida</taxon>
        <taxon>eudicotyledons</taxon>
        <taxon>Gunneridae</taxon>
        <taxon>Pentapetalae</taxon>
        <taxon>asterids</taxon>
        <taxon>Cornales</taxon>
        <taxon>Nyssaceae</taxon>
        <taxon>Nyssa</taxon>
    </lineage>
</organism>
<feature type="compositionally biased region" description="Basic and acidic residues" evidence="1">
    <location>
        <begin position="152"/>
        <end position="171"/>
    </location>
</feature>
<dbReference type="SUPFAM" id="SSF48403">
    <property type="entry name" value="Ankyrin repeat"/>
    <property type="match status" value="1"/>
</dbReference>
<dbReference type="Pfam" id="PF12796">
    <property type="entry name" value="Ank_2"/>
    <property type="match status" value="1"/>
</dbReference>
<dbReference type="Pfam" id="PF14223">
    <property type="entry name" value="Retrotran_gag_2"/>
    <property type="match status" value="1"/>
</dbReference>
<dbReference type="PANTHER" id="PTHR24177">
    <property type="entry name" value="CASKIN"/>
    <property type="match status" value="1"/>
</dbReference>
<dbReference type="Proteomes" id="UP000325577">
    <property type="component" value="Linkage Group LG6"/>
</dbReference>
<accession>A0A5J4ZQ42</accession>
<gene>
    <name evidence="2" type="ORF">F0562_014355</name>
</gene>
<proteinExistence type="predicted"/>
<dbReference type="GO" id="GO:0016020">
    <property type="term" value="C:membrane"/>
    <property type="evidence" value="ECO:0007669"/>
    <property type="project" value="TreeGrafter"/>
</dbReference>
<protein>
    <submittedName>
        <fullName evidence="2">Uncharacterized protein</fullName>
    </submittedName>
</protein>
<feature type="region of interest" description="Disordered" evidence="1">
    <location>
        <begin position="134"/>
        <end position="172"/>
    </location>
</feature>
<feature type="compositionally biased region" description="Low complexity" evidence="1">
    <location>
        <begin position="140"/>
        <end position="151"/>
    </location>
</feature>
<evidence type="ECO:0000313" key="3">
    <source>
        <dbReference type="Proteomes" id="UP000325577"/>
    </source>
</evidence>
<evidence type="ECO:0000256" key="1">
    <source>
        <dbReference type="SAM" id="MobiDB-lite"/>
    </source>
</evidence>
<evidence type="ECO:0000313" key="2">
    <source>
        <dbReference type="EMBL" id="KAA8520099.1"/>
    </source>
</evidence>
<sequence length="594" mass="66401">MASTSNSILSVQQQYIPLFDGKNYDFWFVKMKTILLSLDLWELVEKGYVEPNSSTTLAGAQQSQLKMQQQKNASALSKIQQGVSDSIFPIIMRATTAKEAWGILQQQFQGNLKEMELAKASSSDLVPTQEVAIEEEDLPSGSQQCSSQDQGTRPEKGKENRTGPKKGKDDISGMEEEEWIKYLPLYKAVDSGNWKAAEQILNSNPKALTARLSGNGTALHVATLAGHVKIVKELVKKMKAEDLVVLRSKYYNTALHDACSGRIKEIAKILVEANPVLLSTKGWIGRIPVVEAAFNGDKDMVHYLYSKTPKEALNLETRKMLLRACINADIYDTAFDLVSNSETLAASVDTGAALALNALAQKASAFPSGSQLMFWQWWIYSIICVEPLHASTNIVGDIESSHKGPSDRGIVIIRVLNQLIGCCGISSKLFATVPAIRRIYDEKVKHVQACKLLVHICEKISDRDPLQFISKEVYEAIVEATKNGIVEFIFEIVKLYPDIIWKSDNDGRIIFNYAILHRQEKIFSLLHVMGSKKNILAKKKDKDKNNMLHHAAILLHASSQLGRISGAALQMQRELQWLREVENIVQPEYKNMYF</sequence>
<keyword evidence="3" id="KW-1185">Reference proteome</keyword>